<feature type="transmembrane region" description="Helical" evidence="21">
    <location>
        <begin position="98"/>
        <end position="117"/>
    </location>
</feature>
<dbReference type="Gene3D" id="1.20.120.1630">
    <property type="match status" value="1"/>
</dbReference>
<feature type="transmembrane region" description="Helical" evidence="21">
    <location>
        <begin position="164"/>
        <end position="187"/>
    </location>
</feature>
<evidence type="ECO:0000256" key="16">
    <source>
        <dbReference type="ARBA" id="ARBA00038851"/>
    </source>
</evidence>
<feature type="region of interest" description="Disordered" evidence="20">
    <location>
        <begin position="1"/>
        <end position="24"/>
    </location>
</feature>
<dbReference type="PANTHER" id="PTHR21257:SF38">
    <property type="entry name" value="7-DEHYDROCHOLESTEROL REDUCTASE"/>
    <property type="match status" value="1"/>
</dbReference>
<dbReference type="EC" id="1.3.1.21" evidence="16"/>
<evidence type="ECO:0000256" key="11">
    <source>
        <dbReference type="ARBA" id="ARBA00023011"/>
    </source>
</evidence>
<sequence>MNRNNRRSSLVGSQHSVSSRRSSCSLKDMERIQIAEAQKKRNSPTQLLISLLCGGPFLLFLHLYAVNNCDASFIQFIQMLWSESNVVYQIFPSPFSSVAWKSLTFITLLQLIFHLVLPKDFVTIVNSMGERECHPVNSFQSCLLVILLFIFGSALGFYKASIIYIHWVHILSLLNVVSIIMVLLLYVRQRSKDDDNSDIISDLFFGTDLTPMIYSIDLKHFITYRIARTLWPLYVISSVYYNCSFYGEINNNLLFCAILQLIYIGKTHWYEHFQYSQLDAQNKKAGFFYIWGTLVLYPAIHATPITVLAQRKVVLPLPISLAILLVGVIAMYVTVDSDRQRVQFRLANGNMKVWGEDPFFITAKYRRTNGEIAANLLLGSGWWGLCRHPNYFCEWLTFVCYTILQGANTFFTCFPLLFFTCYLYLRLKHDELRQKDFFFRCLAKYGPYWLQYRNRVKCLLIPLLF</sequence>
<evidence type="ECO:0000256" key="4">
    <source>
        <dbReference type="ARBA" id="ARBA00022548"/>
    </source>
</evidence>
<feature type="transmembrane region" description="Helical" evidence="21">
    <location>
        <begin position="138"/>
        <end position="158"/>
    </location>
</feature>
<evidence type="ECO:0000256" key="20">
    <source>
        <dbReference type="SAM" id="MobiDB-lite"/>
    </source>
</evidence>
<evidence type="ECO:0000256" key="19">
    <source>
        <dbReference type="ARBA" id="ARBA00047826"/>
    </source>
</evidence>
<evidence type="ECO:0000256" key="17">
    <source>
        <dbReference type="ARBA" id="ARBA00042688"/>
    </source>
</evidence>
<feature type="compositionally biased region" description="Low complexity" evidence="20">
    <location>
        <begin position="8"/>
        <end position="24"/>
    </location>
</feature>
<dbReference type="Proteomes" id="UP000024404">
    <property type="component" value="Unassembled WGS sequence"/>
</dbReference>
<evidence type="ECO:0000256" key="21">
    <source>
        <dbReference type="SAM" id="Phobius"/>
    </source>
</evidence>
<reference evidence="22" key="2">
    <citation type="submission" date="2022-06" db="UniProtKB">
        <authorList>
            <consortium name="EnsemblMetazoa"/>
        </authorList>
    </citation>
    <scope>IDENTIFICATION</scope>
</reference>
<dbReference type="GO" id="GO:0047598">
    <property type="term" value="F:7-dehydrocholesterol reductase activity"/>
    <property type="evidence" value="ECO:0007669"/>
    <property type="project" value="UniProtKB-EC"/>
</dbReference>
<protein>
    <recommendedName>
        <fullName evidence="16">7-dehydrocholesterol reductase</fullName>
        <ecNumber evidence="16">1.3.1.21</ecNumber>
    </recommendedName>
    <alternativeName>
        <fullName evidence="17">Sterol Delta(7)-reductase</fullName>
    </alternativeName>
</protein>
<dbReference type="GO" id="GO:0006695">
    <property type="term" value="P:cholesterol biosynthetic process"/>
    <property type="evidence" value="ECO:0007669"/>
    <property type="project" value="UniProtKB-KW"/>
</dbReference>
<keyword evidence="5 21" id="KW-0812">Transmembrane</keyword>
<keyword evidence="15" id="KW-0753">Steroid metabolism</keyword>
<dbReference type="EMBL" id="CMVM020000191">
    <property type="status" value="NOT_ANNOTATED_CDS"/>
    <property type="molecule type" value="Genomic_DNA"/>
</dbReference>
<evidence type="ECO:0000256" key="12">
    <source>
        <dbReference type="ARBA" id="ARBA00023098"/>
    </source>
</evidence>
<reference evidence="23" key="1">
    <citation type="submission" date="2013-10" db="EMBL/GenBank/DDBJ databases">
        <title>Genome sequencing of Onchocerca volvulus.</title>
        <authorList>
            <person name="Cotton J."/>
            <person name="Tsai J."/>
            <person name="Stanley E."/>
            <person name="Tracey A."/>
            <person name="Holroyd N."/>
            <person name="Lustigman S."/>
            <person name="Berriman M."/>
        </authorList>
    </citation>
    <scope>NUCLEOTIDE SEQUENCE</scope>
</reference>
<keyword evidence="14" id="KW-1207">Sterol metabolism</keyword>
<evidence type="ECO:0000256" key="13">
    <source>
        <dbReference type="ARBA" id="ARBA00023136"/>
    </source>
</evidence>
<feature type="transmembrane region" description="Helical" evidence="21">
    <location>
        <begin position="403"/>
        <end position="425"/>
    </location>
</feature>
<keyword evidence="9 21" id="KW-1133">Transmembrane helix</keyword>
<evidence type="ECO:0000313" key="22">
    <source>
        <dbReference type="EnsemblMetazoa" id="OVOC7254.1"/>
    </source>
</evidence>
<dbReference type="AlphaFoldDB" id="A0A8R1TXB8"/>
<dbReference type="EnsemblMetazoa" id="OVOC7254.1">
    <property type="protein sequence ID" value="OVOC7254.1"/>
    <property type="gene ID" value="WBGene00244063"/>
</dbReference>
<evidence type="ECO:0000256" key="2">
    <source>
        <dbReference type="ARBA" id="ARBA00005402"/>
    </source>
</evidence>
<feature type="transmembrane region" description="Helical" evidence="21">
    <location>
        <begin position="47"/>
        <end position="66"/>
    </location>
</feature>
<feature type="transmembrane region" description="Helical" evidence="21">
    <location>
        <begin position="287"/>
        <end position="309"/>
    </location>
</feature>
<feature type="transmembrane region" description="Helical" evidence="21">
    <location>
        <begin position="315"/>
        <end position="335"/>
    </location>
</feature>
<evidence type="ECO:0000256" key="8">
    <source>
        <dbReference type="ARBA" id="ARBA00022955"/>
    </source>
</evidence>
<keyword evidence="12" id="KW-0443">Lipid metabolism</keyword>
<dbReference type="OMA" id="WGKPAEC"/>
<comment type="similarity">
    <text evidence="2">Belongs to the ERG4/ERG24 family.</text>
</comment>
<comment type="subcellular location">
    <subcellularLocation>
        <location evidence="1">Membrane</location>
        <topology evidence="1">Multi-pass membrane protein</topology>
    </subcellularLocation>
</comment>
<keyword evidence="10" id="KW-0560">Oxidoreductase</keyword>
<evidence type="ECO:0000313" key="23">
    <source>
        <dbReference type="Proteomes" id="UP000024404"/>
    </source>
</evidence>
<evidence type="ECO:0000256" key="1">
    <source>
        <dbReference type="ARBA" id="ARBA00004141"/>
    </source>
</evidence>
<dbReference type="GO" id="GO:0016132">
    <property type="term" value="P:brassinosteroid biosynthetic process"/>
    <property type="evidence" value="ECO:0007669"/>
    <property type="project" value="TreeGrafter"/>
</dbReference>
<keyword evidence="8" id="KW-0752">Steroid biosynthesis</keyword>
<keyword evidence="6" id="KW-0152">Cholesterol biosynthesis</keyword>
<dbReference type="Pfam" id="PF01222">
    <property type="entry name" value="ERG4_ERG24"/>
    <property type="match status" value="1"/>
</dbReference>
<comment type="catalytic activity">
    <reaction evidence="18">
        <text>cholesterol + NADP(+) = 7-dehydrocholesterol + NADPH + H(+)</text>
        <dbReference type="Rhea" id="RHEA:23984"/>
        <dbReference type="ChEBI" id="CHEBI:15378"/>
        <dbReference type="ChEBI" id="CHEBI:16113"/>
        <dbReference type="ChEBI" id="CHEBI:17759"/>
        <dbReference type="ChEBI" id="CHEBI:57783"/>
        <dbReference type="ChEBI" id="CHEBI:58349"/>
        <dbReference type="EC" id="1.3.1.21"/>
    </reaction>
    <physiologicalReaction direction="right-to-left" evidence="18">
        <dbReference type="Rhea" id="RHEA:23986"/>
    </physiologicalReaction>
</comment>
<evidence type="ECO:0000256" key="14">
    <source>
        <dbReference type="ARBA" id="ARBA00023166"/>
    </source>
</evidence>
<name>A0A8R1TXB8_ONCVO</name>
<accession>A0A8R1TXB8</accession>
<organism evidence="22 23">
    <name type="scientific">Onchocerca volvulus</name>
    <dbReference type="NCBI Taxonomy" id="6282"/>
    <lineage>
        <taxon>Eukaryota</taxon>
        <taxon>Metazoa</taxon>
        <taxon>Ecdysozoa</taxon>
        <taxon>Nematoda</taxon>
        <taxon>Chromadorea</taxon>
        <taxon>Rhabditida</taxon>
        <taxon>Spirurina</taxon>
        <taxon>Spiruromorpha</taxon>
        <taxon>Filarioidea</taxon>
        <taxon>Onchocercidae</taxon>
        <taxon>Onchocerca</taxon>
    </lineage>
</organism>
<evidence type="ECO:0000256" key="9">
    <source>
        <dbReference type="ARBA" id="ARBA00022989"/>
    </source>
</evidence>
<evidence type="ECO:0000256" key="10">
    <source>
        <dbReference type="ARBA" id="ARBA00023002"/>
    </source>
</evidence>
<evidence type="ECO:0000256" key="3">
    <source>
        <dbReference type="ARBA" id="ARBA00022516"/>
    </source>
</evidence>
<dbReference type="InterPro" id="IPR001171">
    <property type="entry name" value="ERG24_DHCR-like"/>
</dbReference>
<evidence type="ECO:0000256" key="6">
    <source>
        <dbReference type="ARBA" id="ARBA00022778"/>
    </source>
</evidence>
<keyword evidence="11" id="KW-0756">Sterol biosynthesis</keyword>
<dbReference type="PANTHER" id="PTHR21257">
    <property type="entry name" value="DELTA(14)-STEROL REDUCTASE"/>
    <property type="match status" value="1"/>
</dbReference>
<keyword evidence="23" id="KW-1185">Reference proteome</keyword>
<keyword evidence="4" id="KW-0153">Cholesterol metabolism</keyword>
<keyword evidence="3" id="KW-0444">Lipid biosynthesis</keyword>
<keyword evidence="13 21" id="KW-0472">Membrane</keyword>
<dbReference type="GO" id="GO:0005789">
    <property type="term" value="C:endoplasmic reticulum membrane"/>
    <property type="evidence" value="ECO:0007669"/>
    <property type="project" value="TreeGrafter"/>
</dbReference>
<comment type="catalytic activity">
    <reaction evidence="19">
        <text>7-dehydrodesmosterol + NADPH + H(+) = desmosterol + NADP(+)</text>
        <dbReference type="Rhea" id="RHEA:46740"/>
        <dbReference type="ChEBI" id="CHEBI:15378"/>
        <dbReference type="ChEBI" id="CHEBI:17737"/>
        <dbReference type="ChEBI" id="CHEBI:27910"/>
        <dbReference type="ChEBI" id="CHEBI:57783"/>
        <dbReference type="ChEBI" id="CHEBI:58349"/>
    </reaction>
    <physiologicalReaction direction="left-to-right" evidence="19">
        <dbReference type="Rhea" id="RHEA:46741"/>
    </physiologicalReaction>
</comment>
<evidence type="ECO:0000256" key="15">
    <source>
        <dbReference type="ARBA" id="ARBA00023221"/>
    </source>
</evidence>
<evidence type="ECO:0000256" key="7">
    <source>
        <dbReference type="ARBA" id="ARBA00022857"/>
    </source>
</evidence>
<evidence type="ECO:0000256" key="5">
    <source>
        <dbReference type="ARBA" id="ARBA00022692"/>
    </source>
</evidence>
<proteinExistence type="inferred from homology"/>
<evidence type="ECO:0000256" key="18">
    <source>
        <dbReference type="ARBA" id="ARBA00047795"/>
    </source>
</evidence>
<keyword evidence="7" id="KW-0521">NADP</keyword>